<evidence type="ECO:0000313" key="2">
    <source>
        <dbReference type="EMBL" id="ELK15384.1"/>
    </source>
</evidence>
<keyword evidence="3" id="KW-1185">Reference proteome</keyword>
<feature type="compositionally biased region" description="Pro residues" evidence="1">
    <location>
        <begin position="35"/>
        <end position="45"/>
    </location>
</feature>
<evidence type="ECO:0000313" key="3">
    <source>
        <dbReference type="Proteomes" id="UP000010552"/>
    </source>
</evidence>
<evidence type="ECO:0000256" key="1">
    <source>
        <dbReference type="SAM" id="MobiDB-lite"/>
    </source>
</evidence>
<feature type="region of interest" description="Disordered" evidence="1">
    <location>
        <begin position="25"/>
        <end position="98"/>
    </location>
</feature>
<organism evidence="2 3">
    <name type="scientific">Pteropus alecto</name>
    <name type="common">Black flying fox</name>
    <dbReference type="NCBI Taxonomy" id="9402"/>
    <lineage>
        <taxon>Eukaryota</taxon>
        <taxon>Metazoa</taxon>
        <taxon>Chordata</taxon>
        <taxon>Craniata</taxon>
        <taxon>Vertebrata</taxon>
        <taxon>Euteleostomi</taxon>
        <taxon>Mammalia</taxon>
        <taxon>Eutheria</taxon>
        <taxon>Laurasiatheria</taxon>
        <taxon>Chiroptera</taxon>
        <taxon>Yinpterochiroptera</taxon>
        <taxon>Pteropodoidea</taxon>
        <taxon>Pteropodidae</taxon>
        <taxon>Pteropodinae</taxon>
        <taxon>Pteropus</taxon>
    </lineage>
</organism>
<name>L5KVC6_PTEAL</name>
<protein>
    <submittedName>
        <fullName evidence="2">Uncharacterized protein</fullName>
    </submittedName>
</protein>
<dbReference type="InParanoid" id="L5KVC6"/>
<accession>L5KVC6</accession>
<feature type="compositionally biased region" description="Gly residues" evidence="1">
    <location>
        <begin position="54"/>
        <end position="63"/>
    </location>
</feature>
<dbReference type="AlphaFoldDB" id="L5KVC6"/>
<sequence>MTSSVRIFPETSPSSWAFWVEGGETRARPAARDAPAPPSPAPPSRPRVLVAAGGVAGVTGPGGNESSSGPFRRAFHLVADPDRDGSEHRQQDTLGPGR</sequence>
<proteinExistence type="predicted"/>
<feature type="compositionally biased region" description="Basic and acidic residues" evidence="1">
    <location>
        <begin position="79"/>
        <end position="91"/>
    </location>
</feature>
<reference evidence="3" key="1">
    <citation type="journal article" date="2013" name="Science">
        <title>Comparative analysis of bat genomes provides insight into the evolution of flight and immunity.</title>
        <authorList>
            <person name="Zhang G."/>
            <person name="Cowled C."/>
            <person name="Shi Z."/>
            <person name="Huang Z."/>
            <person name="Bishop-Lilly K.A."/>
            <person name="Fang X."/>
            <person name="Wynne J.W."/>
            <person name="Xiong Z."/>
            <person name="Baker M.L."/>
            <person name="Zhao W."/>
            <person name="Tachedjian M."/>
            <person name="Zhu Y."/>
            <person name="Zhou P."/>
            <person name="Jiang X."/>
            <person name="Ng J."/>
            <person name="Yang L."/>
            <person name="Wu L."/>
            <person name="Xiao J."/>
            <person name="Feng Y."/>
            <person name="Chen Y."/>
            <person name="Sun X."/>
            <person name="Zhang Y."/>
            <person name="Marsh G.A."/>
            <person name="Crameri G."/>
            <person name="Broder C.C."/>
            <person name="Frey K.G."/>
            <person name="Wang L.F."/>
            <person name="Wang J."/>
        </authorList>
    </citation>
    <scope>NUCLEOTIDE SEQUENCE [LARGE SCALE GENOMIC DNA]</scope>
</reference>
<dbReference type="Proteomes" id="UP000010552">
    <property type="component" value="Unassembled WGS sequence"/>
</dbReference>
<dbReference type="EMBL" id="KB030537">
    <property type="protein sequence ID" value="ELK15384.1"/>
    <property type="molecule type" value="Genomic_DNA"/>
</dbReference>
<gene>
    <name evidence="2" type="ORF">PAL_GLEAN10011030</name>
</gene>